<dbReference type="PROSITE" id="PS00108">
    <property type="entry name" value="PROTEIN_KINASE_ST"/>
    <property type="match status" value="1"/>
</dbReference>
<organism evidence="7 8">
    <name type="scientific">Linnemannia elongata AG-77</name>
    <dbReference type="NCBI Taxonomy" id="1314771"/>
    <lineage>
        <taxon>Eukaryota</taxon>
        <taxon>Fungi</taxon>
        <taxon>Fungi incertae sedis</taxon>
        <taxon>Mucoromycota</taxon>
        <taxon>Mortierellomycotina</taxon>
        <taxon>Mortierellomycetes</taxon>
        <taxon>Mortierellales</taxon>
        <taxon>Mortierellaceae</taxon>
        <taxon>Linnemannia</taxon>
    </lineage>
</organism>
<dbReference type="InterPro" id="IPR000719">
    <property type="entry name" value="Prot_kinase_dom"/>
</dbReference>
<dbReference type="PROSITE" id="PS50011">
    <property type="entry name" value="PROTEIN_KINASE_DOM"/>
    <property type="match status" value="1"/>
</dbReference>
<evidence type="ECO:0000256" key="2">
    <source>
        <dbReference type="ARBA" id="ARBA00022679"/>
    </source>
</evidence>
<evidence type="ECO:0000313" key="7">
    <source>
        <dbReference type="EMBL" id="OAQ31936.1"/>
    </source>
</evidence>
<keyword evidence="8" id="KW-1185">Reference proteome</keyword>
<evidence type="ECO:0000256" key="3">
    <source>
        <dbReference type="ARBA" id="ARBA00022741"/>
    </source>
</evidence>
<protein>
    <submittedName>
        <fullName evidence="7">Kinase-like protein</fullName>
    </submittedName>
</protein>
<evidence type="ECO:0000313" key="8">
    <source>
        <dbReference type="Proteomes" id="UP000078512"/>
    </source>
</evidence>
<keyword evidence="3" id="KW-0547">Nucleotide-binding</keyword>
<dbReference type="Pfam" id="PF00069">
    <property type="entry name" value="Pkinase"/>
    <property type="match status" value="1"/>
</dbReference>
<dbReference type="GO" id="GO:0004674">
    <property type="term" value="F:protein serine/threonine kinase activity"/>
    <property type="evidence" value="ECO:0007669"/>
    <property type="project" value="UniProtKB-KW"/>
</dbReference>
<evidence type="ECO:0000259" key="6">
    <source>
        <dbReference type="PROSITE" id="PS50011"/>
    </source>
</evidence>
<dbReference type="Proteomes" id="UP000078512">
    <property type="component" value="Unassembled WGS sequence"/>
</dbReference>
<keyword evidence="4 7" id="KW-0418">Kinase</keyword>
<dbReference type="SUPFAM" id="SSF56112">
    <property type="entry name" value="Protein kinase-like (PK-like)"/>
    <property type="match status" value="1"/>
</dbReference>
<dbReference type="STRING" id="1314771.A0A197K5G4"/>
<dbReference type="GO" id="GO:0005524">
    <property type="term" value="F:ATP binding"/>
    <property type="evidence" value="ECO:0007669"/>
    <property type="project" value="UniProtKB-KW"/>
</dbReference>
<dbReference type="OrthoDB" id="412517at2759"/>
<keyword evidence="5" id="KW-0067">ATP-binding</keyword>
<evidence type="ECO:0000256" key="5">
    <source>
        <dbReference type="ARBA" id="ARBA00022840"/>
    </source>
</evidence>
<dbReference type="InterPro" id="IPR008271">
    <property type="entry name" value="Ser/Thr_kinase_AS"/>
</dbReference>
<keyword evidence="1" id="KW-0723">Serine/threonine-protein kinase</keyword>
<sequence length="53" mass="5784">KLSEERVAPLMAGVVQALHYLHTIGLVHHDIKLGNILIDNNGIAKVADFGMSY</sequence>
<dbReference type="PANTHER" id="PTHR24351">
    <property type="entry name" value="RIBOSOMAL PROTEIN S6 KINASE"/>
    <property type="match status" value="1"/>
</dbReference>
<evidence type="ECO:0000256" key="1">
    <source>
        <dbReference type="ARBA" id="ARBA00022527"/>
    </source>
</evidence>
<reference evidence="7 8" key="1">
    <citation type="submission" date="2016-05" db="EMBL/GenBank/DDBJ databases">
        <title>Genome sequencing reveals origins of a unique bacterial endosymbiosis in the earliest lineages of terrestrial Fungi.</title>
        <authorList>
            <consortium name="DOE Joint Genome Institute"/>
            <person name="Uehling J."/>
            <person name="Gryganskyi A."/>
            <person name="Hameed K."/>
            <person name="Tschaplinski T."/>
            <person name="Misztal P."/>
            <person name="Wu S."/>
            <person name="Desiro A."/>
            <person name="Vande Pol N."/>
            <person name="Du Z.-Y."/>
            <person name="Zienkiewicz A."/>
            <person name="Zienkiewicz K."/>
            <person name="Morin E."/>
            <person name="Tisserant E."/>
            <person name="Splivallo R."/>
            <person name="Hainaut M."/>
            <person name="Henrissat B."/>
            <person name="Ohm R."/>
            <person name="Kuo A."/>
            <person name="Yan J."/>
            <person name="Lipzen A."/>
            <person name="Nolan M."/>
            <person name="Labutti K."/>
            <person name="Barry K."/>
            <person name="Goldstein A."/>
            <person name="Labbe J."/>
            <person name="Schadt C."/>
            <person name="Tuskan G."/>
            <person name="Grigoriev I."/>
            <person name="Martin F."/>
            <person name="Vilgalys R."/>
            <person name="Bonito G."/>
        </authorList>
    </citation>
    <scope>NUCLEOTIDE SEQUENCE [LARGE SCALE GENOMIC DNA]</scope>
    <source>
        <strain evidence="7 8">AG-77</strain>
    </source>
</reference>
<dbReference type="InterPro" id="IPR011009">
    <property type="entry name" value="Kinase-like_dom_sf"/>
</dbReference>
<keyword evidence="2" id="KW-0808">Transferase</keyword>
<gene>
    <name evidence="7" type="ORF">K457DRAFT_71355</name>
</gene>
<feature type="domain" description="Protein kinase" evidence="6">
    <location>
        <begin position="1"/>
        <end position="53"/>
    </location>
</feature>
<name>A0A197K5G4_9FUNG</name>
<dbReference type="AlphaFoldDB" id="A0A197K5G4"/>
<dbReference type="EMBL" id="KV442027">
    <property type="protein sequence ID" value="OAQ31936.1"/>
    <property type="molecule type" value="Genomic_DNA"/>
</dbReference>
<dbReference type="Gene3D" id="1.10.510.10">
    <property type="entry name" value="Transferase(Phosphotransferase) domain 1"/>
    <property type="match status" value="1"/>
</dbReference>
<feature type="non-terminal residue" evidence="7">
    <location>
        <position position="1"/>
    </location>
</feature>
<evidence type="ECO:0000256" key="4">
    <source>
        <dbReference type="ARBA" id="ARBA00022777"/>
    </source>
</evidence>
<accession>A0A197K5G4</accession>
<proteinExistence type="predicted"/>